<dbReference type="SUPFAM" id="SSF48371">
    <property type="entry name" value="ARM repeat"/>
    <property type="match status" value="1"/>
</dbReference>
<organism evidence="2 3">
    <name type="scientific">Pontibacter locisalis</name>
    <dbReference type="NCBI Taxonomy" id="1719035"/>
    <lineage>
        <taxon>Bacteria</taxon>
        <taxon>Pseudomonadati</taxon>
        <taxon>Bacteroidota</taxon>
        <taxon>Cytophagia</taxon>
        <taxon>Cytophagales</taxon>
        <taxon>Hymenobacteraceae</taxon>
        <taxon>Pontibacter</taxon>
    </lineage>
</organism>
<keyword evidence="1" id="KW-0472">Membrane</keyword>
<dbReference type="InterPro" id="IPR016024">
    <property type="entry name" value="ARM-type_fold"/>
</dbReference>
<accession>A0ABW5IIG3</accession>
<reference evidence="3" key="1">
    <citation type="journal article" date="2019" name="Int. J. Syst. Evol. Microbiol.">
        <title>The Global Catalogue of Microorganisms (GCM) 10K type strain sequencing project: providing services to taxonomists for standard genome sequencing and annotation.</title>
        <authorList>
            <consortium name="The Broad Institute Genomics Platform"/>
            <consortium name="The Broad Institute Genome Sequencing Center for Infectious Disease"/>
            <person name="Wu L."/>
            <person name="Ma J."/>
        </authorList>
    </citation>
    <scope>NUCLEOTIDE SEQUENCE [LARGE SCALE GENOMIC DNA]</scope>
    <source>
        <strain evidence="3">KCTC 42498</strain>
    </source>
</reference>
<evidence type="ECO:0000313" key="2">
    <source>
        <dbReference type="EMBL" id="MFD2512809.1"/>
    </source>
</evidence>
<evidence type="ECO:0000313" key="3">
    <source>
        <dbReference type="Proteomes" id="UP001597544"/>
    </source>
</evidence>
<dbReference type="Proteomes" id="UP001597544">
    <property type="component" value="Unassembled WGS sequence"/>
</dbReference>
<dbReference type="Gene3D" id="1.25.10.10">
    <property type="entry name" value="Leucine-rich Repeat Variant"/>
    <property type="match status" value="1"/>
</dbReference>
<dbReference type="EMBL" id="JBHULU010000003">
    <property type="protein sequence ID" value="MFD2512809.1"/>
    <property type="molecule type" value="Genomic_DNA"/>
</dbReference>
<sequence>MKWDNIAIEELLQKYYEGETSVAEEKQLQEFFNSTHLLPDSLKPHAAQFQFYTKQQEEGLSKFLADDWLFEKVEEQTALVQGKQLSFPVQKAVSFWYVAASVLLIIGAFWAGSQYRQEPATVQHPEIAALQQEVQEMKEILTSGASAGYTASDRIQVVSQEFKAASAGGEVINLLVNTMNTDPNVNVRIAACEALYQYKDKEQVRIAYIKSLPAQTDPLMQLTLIDVLVSLQEKKAVEQLQKLAEKKDLLPIVKNKAEEGIGILI</sequence>
<dbReference type="InterPro" id="IPR011989">
    <property type="entry name" value="ARM-like"/>
</dbReference>
<comment type="caution">
    <text evidence="2">The sequence shown here is derived from an EMBL/GenBank/DDBJ whole genome shotgun (WGS) entry which is preliminary data.</text>
</comment>
<protein>
    <submittedName>
        <fullName evidence="2">HEAT repeat domain-containing protein</fullName>
    </submittedName>
</protein>
<evidence type="ECO:0000256" key="1">
    <source>
        <dbReference type="SAM" id="Phobius"/>
    </source>
</evidence>
<gene>
    <name evidence="2" type="ORF">ACFSRY_02915</name>
</gene>
<proteinExistence type="predicted"/>
<name>A0ABW5IIG3_9BACT</name>
<keyword evidence="1" id="KW-1133">Transmembrane helix</keyword>
<keyword evidence="1" id="KW-0812">Transmembrane</keyword>
<keyword evidence="3" id="KW-1185">Reference proteome</keyword>
<dbReference type="RefSeq" id="WP_377503271.1">
    <property type="nucleotide sequence ID" value="NZ_JBHULU010000003.1"/>
</dbReference>
<feature type="transmembrane region" description="Helical" evidence="1">
    <location>
        <begin position="93"/>
        <end position="112"/>
    </location>
</feature>